<dbReference type="PANTHER" id="PTHR34297">
    <property type="entry name" value="HYPOTHETICAL CYTOSOLIC PROTEIN-RELATED"/>
    <property type="match status" value="1"/>
</dbReference>
<evidence type="ECO:0000313" key="5">
    <source>
        <dbReference type="EMBL" id="SUO03289.1"/>
    </source>
</evidence>
<reference evidence="3 8" key="3">
    <citation type="submission" date="2020-04" db="EMBL/GenBank/DDBJ databases">
        <authorList>
            <person name="Hitch T.C.A."/>
            <person name="Wylensek D."/>
            <person name="Clavel T."/>
        </authorList>
    </citation>
    <scope>NUCLEOTIDE SEQUENCE [LARGE SCALE GENOMIC DNA]</scope>
    <source>
        <strain evidence="3 8">BSM-383-APC-22F</strain>
    </source>
</reference>
<evidence type="ECO:0000313" key="6">
    <source>
        <dbReference type="Proteomes" id="UP000255523"/>
    </source>
</evidence>
<sequence>MPINKSTEYGQISISLDAIASLAGGAITESYGVIGMTSQKAIRDGWAELLKKENYARGVIVTQKEEGLVLDLYIIALQGIKLSEVVNEAQKRVKYVLEKTLEVKCLEVNIYVQGVRLEK</sequence>
<protein>
    <submittedName>
        <fullName evidence="5">Alkaline-shock protein</fullName>
    </submittedName>
    <submittedName>
        <fullName evidence="2">Asp23/Gls24 family envelope stress response protein</fullName>
    </submittedName>
</protein>
<dbReference type="InterPro" id="IPR005531">
    <property type="entry name" value="Asp23"/>
</dbReference>
<organism evidence="5 6">
    <name type="scientific">Faecalicoccus pleomorphus</name>
    <dbReference type="NCBI Taxonomy" id="1323"/>
    <lineage>
        <taxon>Bacteria</taxon>
        <taxon>Bacillati</taxon>
        <taxon>Bacillota</taxon>
        <taxon>Erysipelotrichia</taxon>
        <taxon>Erysipelotrichales</taxon>
        <taxon>Erysipelotrichaceae</taxon>
        <taxon>Faecalicoccus</taxon>
    </lineage>
</organism>
<gene>
    <name evidence="5" type="primary">asp</name>
    <name evidence="4" type="ORF">DXC78_07150</name>
    <name evidence="3" type="ORF">HF861_02910</name>
    <name evidence="5" type="ORF">NCTC11087_00145</name>
    <name evidence="2" type="ORF">PND82_03870</name>
</gene>
<dbReference type="EMBL" id="JABAFR010000005">
    <property type="protein sequence ID" value="NME43832.1"/>
    <property type="molecule type" value="Genomic_DNA"/>
</dbReference>
<dbReference type="AlphaFoldDB" id="A0A380LHE8"/>
<dbReference type="Proteomes" id="UP000540014">
    <property type="component" value="Unassembled WGS sequence"/>
</dbReference>
<dbReference type="EMBL" id="UHFX01000003">
    <property type="protein sequence ID" value="SUO03289.1"/>
    <property type="molecule type" value="Genomic_DNA"/>
</dbReference>
<dbReference type="Proteomes" id="UP001212981">
    <property type="component" value="Unassembled WGS sequence"/>
</dbReference>
<reference evidence="4 7" key="2">
    <citation type="submission" date="2018-08" db="EMBL/GenBank/DDBJ databases">
        <title>A genome reference for cultivated species of the human gut microbiota.</title>
        <authorList>
            <person name="Zou Y."/>
            <person name="Xue W."/>
            <person name="Luo G."/>
        </authorList>
    </citation>
    <scope>NUCLEOTIDE SEQUENCE [LARGE SCALE GENOMIC DNA]</scope>
    <source>
        <strain evidence="4 7">TF08-11</strain>
    </source>
</reference>
<evidence type="ECO:0000256" key="1">
    <source>
        <dbReference type="ARBA" id="ARBA00005721"/>
    </source>
</evidence>
<evidence type="ECO:0000313" key="2">
    <source>
        <dbReference type="EMBL" id="MDB7981955.1"/>
    </source>
</evidence>
<reference evidence="2" key="4">
    <citation type="submission" date="2023-01" db="EMBL/GenBank/DDBJ databases">
        <title>Human gut microbiome strain richness.</title>
        <authorList>
            <person name="Chen-Liaw A."/>
        </authorList>
    </citation>
    <scope>NUCLEOTIDE SEQUENCE</scope>
    <source>
        <strain evidence="2">D8_m1001271B151109d0_201107</strain>
    </source>
</reference>
<dbReference type="GeneID" id="77461143"/>
<dbReference type="EMBL" id="JAQLXO010000003">
    <property type="protein sequence ID" value="MDB7981955.1"/>
    <property type="molecule type" value="Genomic_DNA"/>
</dbReference>
<dbReference type="OrthoDB" id="9791482at2"/>
<proteinExistence type="inferred from homology"/>
<name>A0A380LHE8_9FIRM</name>
<reference evidence="5 6" key="1">
    <citation type="submission" date="2018-06" db="EMBL/GenBank/DDBJ databases">
        <authorList>
            <consortium name="Pathogen Informatics"/>
            <person name="Doyle S."/>
        </authorList>
    </citation>
    <scope>NUCLEOTIDE SEQUENCE [LARGE SCALE GENOMIC DNA]</scope>
    <source>
        <strain evidence="5 6">NCTC11087</strain>
    </source>
</reference>
<evidence type="ECO:0000313" key="8">
    <source>
        <dbReference type="Proteomes" id="UP000540014"/>
    </source>
</evidence>
<comment type="similarity">
    <text evidence="1">Belongs to the asp23 family.</text>
</comment>
<accession>A0A380LHE8</accession>
<evidence type="ECO:0000313" key="4">
    <source>
        <dbReference type="EMBL" id="RGD76271.1"/>
    </source>
</evidence>
<dbReference type="Proteomes" id="UP000255523">
    <property type="component" value="Unassembled WGS sequence"/>
</dbReference>
<dbReference type="STRING" id="1123313.GCA_000420345_01410"/>
<keyword evidence="6" id="KW-1185">Reference proteome</keyword>
<dbReference type="EMBL" id="QUSK01000014">
    <property type="protein sequence ID" value="RGD76271.1"/>
    <property type="molecule type" value="Genomic_DNA"/>
</dbReference>
<dbReference type="PANTHER" id="PTHR34297:SF2">
    <property type="entry name" value="ASP23_GLS24 FAMILY ENVELOPE STRESS RESPONSE PROTEIN"/>
    <property type="match status" value="1"/>
</dbReference>
<dbReference type="RefSeq" id="WP_022790251.1">
    <property type="nucleotide sequence ID" value="NZ_CALCIP010000014.1"/>
</dbReference>
<dbReference type="Proteomes" id="UP000260721">
    <property type="component" value="Unassembled WGS sequence"/>
</dbReference>
<evidence type="ECO:0000313" key="7">
    <source>
        <dbReference type="Proteomes" id="UP000260721"/>
    </source>
</evidence>
<evidence type="ECO:0000313" key="3">
    <source>
        <dbReference type="EMBL" id="NME43832.1"/>
    </source>
</evidence>
<dbReference type="Pfam" id="PF03780">
    <property type="entry name" value="Asp23"/>
    <property type="match status" value="1"/>
</dbReference>